<feature type="chain" id="PRO_5015404693" evidence="1">
    <location>
        <begin position="21"/>
        <end position="260"/>
    </location>
</feature>
<dbReference type="AlphaFoldDB" id="A0A2S6I961"/>
<dbReference type="PANTHER" id="PTHR46361">
    <property type="entry name" value="ELECTRON CARRIER/ PROTEIN DISULFIDE OXIDOREDUCTASE"/>
    <property type="match status" value="1"/>
</dbReference>
<evidence type="ECO:0000313" key="3">
    <source>
        <dbReference type="EMBL" id="PPK88031.1"/>
    </source>
</evidence>
<feature type="domain" description="DUF547" evidence="2">
    <location>
        <begin position="68"/>
        <end position="191"/>
    </location>
</feature>
<dbReference type="InterPro" id="IPR006869">
    <property type="entry name" value="DUF547"/>
</dbReference>
<protein>
    <submittedName>
        <fullName evidence="3">Uncharacterized protein DUF547</fullName>
    </submittedName>
</protein>
<gene>
    <name evidence="3" type="ORF">CLV84_0994</name>
</gene>
<name>A0A2S6I961_9BACT</name>
<dbReference type="PROSITE" id="PS51257">
    <property type="entry name" value="PROKAR_LIPOPROTEIN"/>
    <property type="match status" value="1"/>
</dbReference>
<sequence length="260" mass="29490">MYRLLSLSLLLLTACGTYQADTNFDPETSPNQLSQQFLEGLKVGRDVDDIVDRLATYEPGNLAAALDTRSEKLAFWVNVYNGMVQYLLTEEPARYDDRSAFFSTPRFTVAGHALSPNDIEHGIIRGGENRLGLGFIPQLFTDKFSRTFRIKGGDSRIHFALNCGASDCPPVAIYRPETYDEQIDTRVRAYLAEHATVEERDGQRVLVTSPLFSWFRGDFRDRGGVDDFLVAYGVLEDANKNLDREYENYDWTLETGIWAE</sequence>
<dbReference type="Proteomes" id="UP000237662">
    <property type="component" value="Unassembled WGS sequence"/>
</dbReference>
<keyword evidence="1" id="KW-0732">Signal</keyword>
<dbReference type="OrthoDB" id="526867at2"/>
<proteinExistence type="predicted"/>
<feature type="signal peptide" evidence="1">
    <location>
        <begin position="1"/>
        <end position="20"/>
    </location>
</feature>
<dbReference type="Pfam" id="PF04784">
    <property type="entry name" value="DUF547"/>
    <property type="match status" value="1"/>
</dbReference>
<dbReference type="EMBL" id="PTJC01000005">
    <property type="protein sequence ID" value="PPK88031.1"/>
    <property type="molecule type" value="Genomic_DNA"/>
</dbReference>
<comment type="caution">
    <text evidence="3">The sequence shown here is derived from an EMBL/GenBank/DDBJ whole genome shotgun (WGS) entry which is preliminary data.</text>
</comment>
<keyword evidence="4" id="KW-1185">Reference proteome</keyword>
<dbReference type="PANTHER" id="PTHR46361:SF3">
    <property type="entry name" value="ELECTRON CARRIER_ PROTEIN DISULFIDE OXIDOREDUCTASE"/>
    <property type="match status" value="1"/>
</dbReference>
<reference evidence="3 4" key="1">
    <citation type="submission" date="2018-02" db="EMBL/GenBank/DDBJ databases">
        <title>Genomic Encyclopedia of Archaeal and Bacterial Type Strains, Phase II (KMG-II): from individual species to whole genera.</title>
        <authorList>
            <person name="Goeker M."/>
        </authorList>
    </citation>
    <scope>NUCLEOTIDE SEQUENCE [LARGE SCALE GENOMIC DNA]</scope>
    <source>
        <strain evidence="3 4">DSM 29526</strain>
    </source>
</reference>
<dbReference type="RefSeq" id="WP_104418607.1">
    <property type="nucleotide sequence ID" value="NZ_PTJC01000005.1"/>
</dbReference>
<evidence type="ECO:0000313" key="4">
    <source>
        <dbReference type="Proteomes" id="UP000237662"/>
    </source>
</evidence>
<accession>A0A2S6I961</accession>
<organism evidence="3 4">
    <name type="scientific">Neolewinella xylanilytica</name>
    <dbReference type="NCBI Taxonomy" id="1514080"/>
    <lineage>
        <taxon>Bacteria</taxon>
        <taxon>Pseudomonadati</taxon>
        <taxon>Bacteroidota</taxon>
        <taxon>Saprospiria</taxon>
        <taxon>Saprospirales</taxon>
        <taxon>Lewinellaceae</taxon>
        <taxon>Neolewinella</taxon>
    </lineage>
</organism>
<evidence type="ECO:0000256" key="1">
    <source>
        <dbReference type="SAM" id="SignalP"/>
    </source>
</evidence>
<evidence type="ECO:0000259" key="2">
    <source>
        <dbReference type="Pfam" id="PF04784"/>
    </source>
</evidence>